<dbReference type="AlphaFoldDB" id="A0A844QGT8"/>
<evidence type="ECO:0000256" key="1">
    <source>
        <dbReference type="ARBA" id="ARBA00004429"/>
    </source>
</evidence>
<proteinExistence type="inferred from homology"/>
<dbReference type="NCBIfam" id="TIGR00786">
    <property type="entry name" value="dctM"/>
    <property type="match status" value="1"/>
</dbReference>
<dbReference type="Pfam" id="PF06808">
    <property type="entry name" value="DctM"/>
    <property type="match status" value="1"/>
</dbReference>
<dbReference type="PIRSF" id="PIRSF006066">
    <property type="entry name" value="HI0050"/>
    <property type="match status" value="1"/>
</dbReference>
<dbReference type="InterPro" id="IPR004681">
    <property type="entry name" value="TRAP_DctM"/>
</dbReference>
<feature type="transmembrane region" description="Helical" evidence="7">
    <location>
        <begin position="361"/>
        <end position="378"/>
    </location>
</feature>
<keyword evidence="4 7" id="KW-0812">Transmembrane</keyword>
<gene>
    <name evidence="9" type="ORF">GN330_18110</name>
</gene>
<dbReference type="Proteomes" id="UP000463224">
    <property type="component" value="Unassembled WGS sequence"/>
</dbReference>
<comment type="caution">
    <text evidence="9">The sequence shown here is derived from an EMBL/GenBank/DDBJ whole genome shotgun (WGS) entry which is preliminary data.</text>
</comment>
<evidence type="ECO:0000256" key="6">
    <source>
        <dbReference type="ARBA" id="ARBA00023136"/>
    </source>
</evidence>
<feature type="transmembrane region" description="Helical" evidence="7">
    <location>
        <begin position="322"/>
        <end position="349"/>
    </location>
</feature>
<dbReference type="GO" id="GO:0005886">
    <property type="term" value="C:plasma membrane"/>
    <property type="evidence" value="ECO:0007669"/>
    <property type="project" value="UniProtKB-SubCell"/>
</dbReference>
<keyword evidence="5 7" id="KW-1133">Transmembrane helix</keyword>
<keyword evidence="7" id="KW-0813">Transport</keyword>
<evidence type="ECO:0000313" key="9">
    <source>
        <dbReference type="EMBL" id="MVA99166.1"/>
    </source>
</evidence>
<feature type="transmembrane region" description="Helical" evidence="7">
    <location>
        <begin position="176"/>
        <end position="200"/>
    </location>
</feature>
<feature type="transmembrane region" description="Helical" evidence="7">
    <location>
        <begin position="140"/>
        <end position="164"/>
    </location>
</feature>
<comment type="subcellular location">
    <subcellularLocation>
        <location evidence="1 7">Cell inner membrane</location>
        <topology evidence="1 7">Multi-pass membrane protein</topology>
    </subcellularLocation>
</comment>
<feature type="domain" description="TRAP C4-dicarboxylate transport system permease DctM subunit" evidence="8">
    <location>
        <begin position="12"/>
        <end position="422"/>
    </location>
</feature>
<feature type="transmembrane region" description="Helical" evidence="7">
    <location>
        <begin position="283"/>
        <end position="302"/>
    </location>
</feature>
<evidence type="ECO:0000256" key="4">
    <source>
        <dbReference type="ARBA" id="ARBA00022692"/>
    </source>
</evidence>
<name>A0A844QGT8_9HYPH</name>
<comment type="function">
    <text evidence="7">Part of the tripartite ATP-independent periplasmic (TRAP) transport system.</text>
</comment>
<organism evidence="9 10">
    <name type="scientific">Nitratireductor arenosus</name>
    <dbReference type="NCBI Taxonomy" id="2682096"/>
    <lineage>
        <taxon>Bacteria</taxon>
        <taxon>Pseudomonadati</taxon>
        <taxon>Pseudomonadota</taxon>
        <taxon>Alphaproteobacteria</taxon>
        <taxon>Hyphomicrobiales</taxon>
        <taxon>Phyllobacteriaceae</taxon>
        <taxon>Nitratireductor</taxon>
    </lineage>
</organism>
<dbReference type="PANTHER" id="PTHR33362:SF5">
    <property type="entry name" value="C4-DICARBOXYLATE TRAP TRANSPORTER LARGE PERMEASE PROTEIN DCTM"/>
    <property type="match status" value="1"/>
</dbReference>
<dbReference type="EMBL" id="WPHG01000004">
    <property type="protein sequence ID" value="MVA99166.1"/>
    <property type="molecule type" value="Genomic_DNA"/>
</dbReference>
<evidence type="ECO:0000256" key="7">
    <source>
        <dbReference type="RuleBase" id="RU369079"/>
    </source>
</evidence>
<evidence type="ECO:0000259" key="8">
    <source>
        <dbReference type="Pfam" id="PF06808"/>
    </source>
</evidence>
<evidence type="ECO:0000256" key="3">
    <source>
        <dbReference type="ARBA" id="ARBA00022519"/>
    </source>
</evidence>
<dbReference type="RefSeq" id="WP_156714117.1">
    <property type="nucleotide sequence ID" value="NZ_WPHG01000004.1"/>
</dbReference>
<sequence>MEQLLPIATFLFVLFLLLGTGVWVGLALLGVAFVGMELFTARPPGDAMITTIWSSSSSWTLTALPLFIWMGEILYRTRLSEDMFRGLSPWMARLPGGLIHTNIVGCTVFAAVSGSSAATLTTVGRMSIPELRKRGYPEHLVIGTLAGAATLGLMIPPSLTLIVYGVTINESITKLFIAGILPGLTLAAMFMGYVAIYARVSKRFDPKPEPVMSFAEKLANSRFLIPVILLILLVIGSMYLGFATATEAAAFGVLGSLVLAATQGSLNWATFTESLLGATRTSAMIALILAGAAFLSLSMGFTGLPRGLAQWIGSFELTRFELLMMLLVFYIVIGCFLDGISSVVLTIAVVEPMVRQAGIDIVWFGIFVVVVVEMAQITPPIGFNLFVLQGMTHHEMNYIARAALPMFAIMVVMVFILIAFPDLATWLPENMRQRPGG</sequence>
<dbReference type="PANTHER" id="PTHR33362">
    <property type="entry name" value="SIALIC ACID TRAP TRANSPORTER PERMEASE PROTEIN SIAT-RELATED"/>
    <property type="match status" value="1"/>
</dbReference>
<comment type="subunit">
    <text evidence="7">The complex comprises the extracytoplasmic solute receptor protein and the two transmembrane proteins.</text>
</comment>
<keyword evidence="10" id="KW-1185">Reference proteome</keyword>
<evidence type="ECO:0000256" key="5">
    <source>
        <dbReference type="ARBA" id="ARBA00022989"/>
    </source>
</evidence>
<dbReference type="InterPro" id="IPR010656">
    <property type="entry name" value="DctM"/>
</dbReference>
<keyword evidence="6 7" id="KW-0472">Membrane</keyword>
<keyword evidence="3 7" id="KW-0997">Cell inner membrane</keyword>
<reference evidence="9 10" key="1">
    <citation type="submission" date="2019-12" db="EMBL/GenBank/DDBJ databases">
        <title>Nitratireductor arenosus sp. nov., Isolated from sea sand, Jeju island, South Korea.</title>
        <authorList>
            <person name="Kim W."/>
        </authorList>
    </citation>
    <scope>NUCLEOTIDE SEQUENCE [LARGE SCALE GENOMIC DNA]</scope>
    <source>
        <strain evidence="9 10">CAU 1489</strain>
    </source>
</reference>
<dbReference type="GO" id="GO:0022857">
    <property type="term" value="F:transmembrane transporter activity"/>
    <property type="evidence" value="ECO:0007669"/>
    <property type="project" value="UniProtKB-UniRule"/>
</dbReference>
<feature type="transmembrane region" description="Helical" evidence="7">
    <location>
        <begin position="248"/>
        <end position="271"/>
    </location>
</feature>
<comment type="similarity">
    <text evidence="7">Belongs to the TRAP transporter large permease family.</text>
</comment>
<protein>
    <recommendedName>
        <fullName evidence="7">TRAP transporter large permease protein</fullName>
    </recommendedName>
</protein>
<feature type="transmembrane region" description="Helical" evidence="7">
    <location>
        <begin position="7"/>
        <end position="36"/>
    </location>
</feature>
<evidence type="ECO:0000313" key="10">
    <source>
        <dbReference type="Proteomes" id="UP000463224"/>
    </source>
</evidence>
<feature type="transmembrane region" description="Helical" evidence="7">
    <location>
        <begin position="56"/>
        <end position="75"/>
    </location>
</feature>
<feature type="transmembrane region" description="Helical" evidence="7">
    <location>
        <begin position="221"/>
        <end position="242"/>
    </location>
</feature>
<accession>A0A844QGT8</accession>
<evidence type="ECO:0000256" key="2">
    <source>
        <dbReference type="ARBA" id="ARBA00022475"/>
    </source>
</evidence>
<feature type="transmembrane region" description="Helical" evidence="7">
    <location>
        <begin position="398"/>
        <end position="424"/>
    </location>
</feature>
<keyword evidence="2" id="KW-1003">Cell membrane</keyword>
<comment type="caution">
    <text evidence="7">Lacks conserved residue(s) required for the propagation of feature annotation.</text>
</comment>